<dbReference type="EMBL" id="BAABFR010000070">
    <property type="protein sequence ID" value="GAA4399419.1"/>
    <property type="molecule type" value="Genomic_DNA"/>
</dbReference>
<dbReference type="SUPFAM" id="SSF56024">
    <property type="entry name" value="Phospholipase D/nuclease"/>
    <property type="match status" value="1"/>
</dbReference>
<accession>A0ABP8K257</accession>
<organism evidence="2 3">
    <name type="scientific">Tsukamurella soli</name>
    <dbReference type="NCBI Taxonomy" id="644556"/>
    <lineage>
        <taxon>Bacteria</taxon>
        <taxon>Bacillati</taxon>
        <taxon>Actinomycetota</taxon>
        <taxon>Actinomycetes</taxon>
        <taxon>Mycobacteriales</taxon>
        <taxon>Tsukamurellaceae</taxon>
        <taxon>Tsukamurella</taxon>
    </lineage>
</organism>
<comment type="caution">
    <text evidence="2">The sequence shown here is derived from an EMBL/GenBank/DDBJ whole genome shotgun (WGS) entry which is preliminary data.</text>
</comment>
<name>A0ABP8K257_9ACTN</name>
<keyword evidence="3" id="KW-1185">Reference proteome</keyword>
<dbReference type="Gene3D" id="3.30.870.10">
    <property type="entry name" value="Endonuclease Chain A"/>
    <property type="match status" value="1"/>
</dbReference>
<evidence type="ECO:0000313" key="2">
    <source>
        <dbReference type="EMBL" id="GAA4399419.1"/>
    </source>
</evidence>
<protein>
    <submittedName>
        <fullName evidence="2">Phospholipase D family protein</fullName>
    </submittedName>
</protein>
<gene>
    <name evidence="2" type="ORF">GCM10023147_36760</name>
</gene>
<dbReference type="InterPro" id="IPR059166">
    <property type="entry name" value="PLD-like_cat"/>
</dbReference>
<evidence type="ECO:0000313" key="3">
    <source>
        <dbReference type="Proteomes" id="UP001500635"/>
    </source>
</evidence>
<evidence type="ECO:0000259" key="1">
    <source>
        <dbReference type="PROSITE" id="PS50035"/>
    </source>
</evidence>
<reference evidence="3" key="1">
    <citation type="journal article" date="2019" name="Int. J. Syst. Evol. Microbiol.">
        <title>The Global Catalogue of Microorganisms (GCM) 10K type strain sequencing project: providing services to taxonomists for standard genome sequencing and annotation.</title>
        <authorList>
            <consortium name="The Broad Institute Genomics Platform"/>
            <consortium name="The Broad Institute Genome Sequencing Center for Infectious Disease"/>
            <person name="Wu L."/>
            <person name="Ma J."/>
        </authorList>
    </citation>
    <scope>NUCLEOTIDE SEQUENCE [LARGE SCALE GENOMIC DNA]</scope>
    <source>
        <strain evidence="3">JCM 17688</strain>
    </source>
</reference>
<sequence length="589" mass="62973">MLAPKDRTTLVEHLRPPDGAKVTRLVGTTFTLDLIAAFLPALAITGDDTDVGDSIPVLAALRNSIGVIDIFPQCGQIAVPRSTSRLLSLLEPAIHPVVAPPARLFHPKVWMLLWENDGASHARLVVATRNLTLSHSWDVVVSLDGRVTPRDVAGNSGLSSLVDYLLSHTVTPVSTGRVRLLREFQRAIARVEWQEPDRDVALHAIHVLGLGGQPPRIDFGGSRRLIISPFLGDDALLGMASDRHPNTLVSTQGAIDKLKPRTAAALTDMYILNPDAAVADDTNAVSSLPAALHAKLYVVDQPRARSRMLVGSANATHAGFNGNVEVLLEFSGPTKLIGVEQVTGKDGLGSLLVSTKPEEAPAEVVEDDETARRLAGALRMLASRPLAATVSHSDNGYTLALSGPAPASSSDVSRLECWPLTVPRQRHDLASGSAVDLTFTDLALEDVTALFVFSVTGHAGMSRSTVVIADLRGERQGRVDAIVTSMISNANDFQRLLELLLSFGGRFGSAPPPLGDDDADVTPSWETPRNELFEVLMRAAADGPDSLDRLSGVVESIIRAHDPNKVLPDGFTELWNAVSSARGRRADDE</sequence>
<dbReference type="PROSITE" id="PS50035">
    <property type="entry name" value="PLD"/>
    <property type="match status" value="1"/>
</dbReference>
<dbReference type="CDD" id="cd09176">
    <property type="entry name" value="PLDc_unchar6"/>
    <property type="match status" value="1"/>
</dbReference>
<proteinExistence type="predicted"/>
<dbReference type="Proteomes" id="UP001500635">
    <property type="component" value="Unassembled WGS sequence"/>
</dbReference>
<dbReference type="RefSeq" id="WP_344998704.1">
    <property type="nucleotide sequence ID" value="NZ_BAABFR010000070.1"/>
</dbReference>
<feature type="domain" description="PLD phosphodiesterase" evidence="1">
    <location>
        <begin position="288"/>
        <end position="319"/>
    </location>
</feature>
<dbReference type="InterPro" id="IPR001736">
    <property type="entry name" value="PLipase_D/transphosphatidylase"/>
</dbReference>